<accession>A0A1V9ZQ97</accession>
<proteinExistence type="predicted"/>
<organism evidence="1 2">
    <name type="scientific">Thraustotheca clavata</name>
    <dbReference type="NCBI Taxonomy" id="74557"/>
    <lineage>
        <taxon>Eukaryota</taxon>
        <taxon>Sar</taxon>
        <taxon>Stramenopiles</taxon>
        <taxon>Oomycota</taxon>
        <taxon>Saprolegniomycetes</taxon>
        <taxon>Saprolegniales</taxon>
        <taxon>Achlyaceae</taxon>
        <taxon>Thraustotheca</taxon>
    </lineage>
</organism>
<reference evidence="1 2" key="1">
    <citation type="journal article" date="2014" name="Genome Biol. Evol.">
        <title>The secreted proteins of Achlya hypogyna and Thraustotheca clavata identify the ancestral oomycete secretome and reveal gene acquisitions by horizontal gene transfer.</title>
        <authorList>
            <person name="Misner I."/>
            <person name="Blouin N."/>
            <person name="Leonard G."/>
            <person name="Richards T.A."/>
            <person name="Lane C.E."/>
        </authorList>
    </citation>
    <scope>NUCLEOTIDE SEQUENCE [LARGE SCALE GENOMIC DNA]</scope>
    <source>
        <strain evidence="1 2">ATCC 34112</strain>
    </source>
</reference>
<dbReference type="EMBL" id="JNBS01001742">
    <property type="protein sequence ID" value="OQS00184.1"/>
    <property type="molecule type" value="Genomic_DNA"/>
</dbReference>
<comment type="caution">
    <text evidence="1">The sequence shown here is derived from an EMBL/GenBank/DDBJ whole genome shotgun (WGS) entry which is preliminary data.</text>
</comment>
<dbReference type="Proteomes" id="UP000243217">
    <property type="component" value="Unassembled WGS sequence"/>
</dbReference>
<protein>
    <recommendedName>
        <fullName evidence="3">Profilin</fullName>
    </recommendedName>
</protein>
<sequence length="135" mass="14944">MAGLHKADEWVDFVDELRVHGENGPLFSGIIVYNAQGQVNHEEGWFTPLNAQAKMNLFHATNASGSATSITMDKSTFHIVQNTFGNICAVGPHRKIGLITQCFKHGVIAVVFQWPNTLQTTFATMEAFGHRLRFG</sequence>
<gene>
    <name evidence="1" type="ORF">THRCLA_21728</name>
</gene>
<name>A0A1V9ZQ97_9STRA</name>
<evidence type="ECO:0000313" key="1">
    <source>
        <dbReference type="EMBL" id="OQS00184.1"/>
    </source>
</evidence>
<dbReference type="OrthoDB" id="58633at2759"/>
<keyword evidence="2" id="KW-1185">Reference proteome</keyword>
<evidence type="ECO:0000313" key="2">
    <source>
        <dbReference type="Proteomes" id="UP000243217"/>
    </source>
</evidence>
<dbReference type="AlphaFoldDB" id="A0A1V9ZQ97"/>
<evidence type="ECO:0008006" key="3">
    <source>
        <dbReference type="Google" id="ProtNLM"/>
    </source>
</evidence>